<evidence type="ECO:0000313" key="1">
    <source>
        <dbReference type="EMBL" id="KAF9481764.1"/>
    </source>
</evidence>
<comment type="caution">
    <text evidence="1">The sequence shown here is derived from an EMBL/GenBank/DDBJ whole genome shotgun (WGS) entry which is preliminary data.</text>
</comment>
<dbReference type="Proteomes" id="UP000807469">
    <property type="component" value="Unassembled WGS sequence"/>
</dbReference>
<sequence length="352" mass="40036">MFKLKCPLRAIRTPLRCPSVFPQRRPIYLPPVSPSTLSVDAFHEDLLSWSASDGHQLQDIVVTEIYLLKERHTLARHEYACARVEYHLDNRIKVQFVCIERKRGEFLVNRTSFLGSIERAVAATSPSLSIFGDATPVDVVSLLDREKRRKSDVLHRTLRFTNPIPLIRVIALANMLHVNHDRYRLFGENCYLFAGEICDVLEADTDPRYPVQCLSVVPGAGYRPPFVTYPTIINEVRIQIFTELFYQVVEVENARRNSLHATCVTTNTNDSEEGHKPQNLDGQVDCLFVLFGRDKDDPANAETIEAVRRLLIAARTDAIDKFIHKKKQSVAEHRDAPYDPSSLCGSLPSFSF</sequence>
<dbReference type="AlphaFoldDB" id="A0A9P6D2T7"/>
<gene>
    <name evidence="1" type="ORF">BDN70DRAFT_930596</name>
</gene>
<reference evidence="1" key="1">
    <citation type="submission" date="2020-11" db="EMBL/GenBank/DDBJ databases">
        <authorList>
            <consortium name="DOE Joint Genome Institute"/>
            <person name="Ahrendt S."/>
            <person name="Riley R."/>
            <person name="Andreopoulos W."/>
            <person name="Labutti K."/>
            <person name="Pangilinan J."/>
            <person name="Ruiz-Duenas F.J."/>
            <person name="Barrasa J.M."/>
            <person name="Sanchez-Garcia M."/>
            <person name="Camarero S."/>
            <person name="Miyauchi S."/>
            <person name="Serrano A."/>
            <person name="Linde D."/>
            <person name="Babiker R."/>
            <person name="Drula E."/>
            <person name="Ayuso-Fernandez I."/>
            <person name="Pacheco R."/>
            <person name="Padilla G."/>
            <person name="Ferreira P."/>
            <person name="Barriuso J."/>
            <person name="Kellner H."/>
            <person name="Castanera R."/>
            <person name="Alfaro M."/>
            <person name="Ramirez L."/>
            <person name="Pisabarro A.G."/>
            <person name="Kuo A."/>
            <person name="Tritt A."/>
            <person name="Lipzen A."/>
            <person name="He G."/>
            <person name="Yan M."/>
            <person name="Ng V."/>
            <person name="Cullen D."/>
            <person name="Martin F."/>
            <person name="Rosso M.-N."/>
            <person name="Henrissat B."/>
            <person name="Hibbett D."/>
            <person name="Martinez A.T."/>
            <person name="Grigoriev I.V."/>
        </authorList>
    </citation>
    <scope>NUCLEOTIDE SEQUENCE</scope>
    <source>
        <strain evidence="1">CIRM-BRFM 674</strain>
    </source>
</reference>
<protein>
    <submittedName>
        <fullName evidence="1">Uncharacterized protein</fullName>
    </submittedName>
</protein>
<evidence type="ECO:0000313" key="2">
    <source>
        <dbReference type="Proteomes" id="UP000807469"/>
    </source>
</evidence>
<accession>A0A9P6D2T7</accession>
<name>A0A9P6D2T7_9AGAR</name>
<dbReference type="EMBL" id="MU155174">
    <property type="protein sequence ID" value="KAF9481764.1"/>
    <property type="molecule type" value="Genomic_DNA"/>
</dbReference>
<proteinExistence type="predicted"/>
<organism evidence="1 2">
    <name type="scientific">Pholiota conissans</name>
    <dbReference type="NCBI Taxonomy" id="109636"/>
    <lineage>
        <taxon>Eukaryota</taxon>
        <taxon>Fungi</taxon>
        <taxon>Dikarya</taxon>
        <taxon>Basidiomycota</taxon>
        <taxon>Agaricomycotina</taxon>
        <taxon>Agaricomycetes</taxon>
        <taxon>Agaricomycetidae</taxon>
        <taxon>Agaricales</taxon>
        <taxon>Agaricineae</taxon>
        <taxon>Strophariaceae</taxon>
        <taxon>Pholiota</taxon>
    </lineage>
</organism>
<keyword evidence="2" id="KW-1185">Reference proteome</keyword>